<dbReference type="EMBL" id="JBHLTR010000017">
    <property type="protein sequence ID" value="MFC0560006.1"/>
    <property type="molecule type" value="Genomic_DNA"/>
</dbReference>
<reference evidence="2 3" key="1">
    <citation type="submission" date="2024-09" db="EMBL/GenBank/DDBJ databases">
        <authorList>
            <person name="Sun Q."/>
            <person name="Mori K."/>
        </authorList>
    </citation>
    <scope>NUCLEOTIDE SEQUENCE [LARGE SCALE GENOMIC DNA]</scope>
    <source>
        <strain evidence="2 3">NCAIM B.02301</strain>
    </source>
</reference>
<keyword evidence="1" id="KW-0472">Membrane</keyword>
<dbReference type="Proteomes" id="UP001589833">
    <property type="component" value="Unassembled WGS sequence"/>
</dbReference>
<feature type="transmembrane region" description="Helical" evidence="1">
    <location>
        <begin position="7"/>
        <end position="33"/>
    </location>
</feature>
<sequence>MQLLNVLWAYILVFLLADTPFFEALAIVPIAIVGGLNPLLVLIIALVGNLLTVYLVIVFINKIKSWRERKKEKKKKVNVQKGHNLFGKNMDFLILLSLVRFLLEVI</sequence>
<name>A0ABV6NGZ9_9BACI</name>
<dbReference type="InterPro" id="IPR009577">
    <property type="entry name" value="Sm_multidrug_ex"/>
</dbReference>
<feature type="transmembrane region" description="Helical" evidence="1">
    <location>
        <begin position="39"/>
        <end position="61"/>
    </location>
</feature>
<accession>A0ABV6NGZ9</accession>
<evidence type="ECO:0000313" key="3">
    <source>
        <dbReference type="Proteomes" id="UP001589833"/>
    </source>
</evidence>
<keyword evidence="1" id="KW-1133">Transmembrane helix</keyword>
<organism evidence="2 3">
    <name type="scientific">Halalkalibacter alkalisediminis</name>
    <dbReference type="NCBI Taxonomy" id="935616"/>
    <lineage>
        <taxon>Bacteria</taxon>
        <taxon>Bacillati</taxon>
        <taxon>Bacillota</taxon>
        <taxon>Bacilli</taxon>
        <taxon>Bacillales</taxon>
        <taxon>Bacillaceae</taxon>
        <taxon>Halalkalibacter</taxon>
    </lineage>
</organism>
<gene>
    <name evidence="2" type="ORF">ACFFH4_13195</name>
</gene>
<keyword evidence="1" id="KW-0812">Transmembrane</keyword>
<protein>
    <submittedName>
        <fullName evidence="2">Small multi-drug export protein</fullName>
    </submittedName>
</protein>
<keyword evidence="3" id="KW-1185">Reference proteome</keyword>
<evidence type="ECO:0000313" key="2">
    <source>
        <dbReference type="EMBL" id="MFC0560006.1"/>
    </source>
</evidence>
<dbReference type="RefSeq" id="WP_273840641.1">
    <property type="nucleotide sequence ID" value="NZ_JAQQWT010000002.1"/>
</dbReference>
<proteinExistence type="predicted"/>
<dbReference type="Pfam" id="PF06695">
    <property type="entry name" value="Sm_multidrug_ex"/>
    <property type="match status" value="1"/>
</dbReference>
<evidence type="ECO:0000256" key="1">
    <source>
        <dbReference type="SAM" id="Phobius"/>
    </source>
</evidence>
<comment type="caution">
    <text evidence="2">The sequence shown here is derived from an EMBL/GenBank/DDBJ whole genome shotgun (WGS) entry which is preliminary data.</text>
</comment>